<gene>
    <name evidence="2" type="ORF">EK21DRAFT_115106</name>
</gene>
<keyword evidence="1" id="KW-0175">Coiled coil</keyword>
<feature type="coiled-coil region" evidence="1">
    <location>
        <begin position="6"/>
        <end position="33"/>
    </location>
</feature>
<dbReference type="OrthoDB" id="3808780at2759"/>
<name>A0A9P4LKJ4_9PLEO</name>
<dbReference type="EMBL" id="ML978231">
    <property type="protein sequence ID" value="KAF2027104.1"/>
    <property type="molecule type" value="Genomic_DNA"/>
</dbReference>
<reference evidence="2" key="1">
    <citation type="journal article" date="2020" name="Stud. Mycol.">
        <title>101 Dothideomycetes genomes: a test case for predicting lifestyles and emergence of pathogens.</title>
        <authorList>
            <person name="Haridas S."/>
            <person name="Albert R."/>
            <person name="Binder M."/>
            <person name="Bloem J."/>
            <person name="Labutti K."/>
            <person name="Salamov A."/>
            <person name="Andreopoulos B."/>
            <person name="Baker S."/>
            <person name="Barry K."/>
            <person name="Bills G."/>
            <person name="Bluhm B."/>
            <person name="Cannon C."/>
            <person name="Castanera R."/>
            <person name="Culley D."/>
            <person name="Daum C."/>
            <person name="Ezra D."/>
            <person name="Gonzalez J."/>
            <person name="Henrissat B."/>
            <person name="Kuo A."/>
            <person name="Liang C."/>
            <person name="Lipzen A."/>
            <person name="Lutzoni F."/>
            <person name="Magnuson J."/>
            <person name="Mondo S."/>
            <person name="Nolan M."/>
            <person name="Ohm R."/>
            <person name="Pangilinan J."/>
            <person name="Park H.-J."/>
            <person name="Ramirez L."/>
            <person name="Alfaro M."/>
            <person name="Sun H."/>
            <person name="Tritt A."/>
            <person name="Yoshinaga Y."/>
            <person name="Zwiers L.-H."/>
            <person name="Turgeon B."/>
            <person name="Goodwin S."/>
            <person name="Spatafora J."/>
            <person name="Crous P."/>
            <person name="Grigoriev I."/>
        </authorList>
    </citation>
    <scope>NUCLEOTIDE SEQUENCE</scope>
    <source>
        <strain evidence="2">CBS 110217</strain>
    </source>
</reference>
<dbReference type="AlphaFoldDB" id="A0A9P4LKJ4"/>
<proteinExistence type="predicted"/>
<keyword evidence="3" id="KW-1185">Reference proteome</keyword>
<organism evidence="2 3">
    <name type="scientific">Setomelanomma holmii</name>
    <dbReference type="NCBI Taxonomy" id="210430"/>
    <lineage>
        <taxon>Eukaryota</taxon>
        <taxon>Fungi</taxon>
        <taxon>Dikarya</taxon>
        <taxon>Ascomycota</taxon>
        <taxon>Pezizomycotina</taxon>
        <taxon>Dothideomycetes</taxon>
        <taxon>Pleosporomycetidae</taxon>
        <taxon>Pleosporales</taxon>
        <taxon>Pleosporineae</taxon>
        <taxon>Phaeosphaeriaceae</taxon>
        <taxon>Setomelanomma</taxon>
    </lineage>
</organism>
<protein>
    <submittedName>
        <fullName evidence="2">Uncharacterized protein</fullName>
    </submittedName>
</protein>
<accession>A0A9P4LKJ4</accession>
<evidence type="ECO:0000256" key="1">
    <source>
        <dbReference type="SAM" id="Coils"/>
    </source>
</evidence>
<evidence type="ECO:0000313" key="2">
    <source>
        <dbReference type="EMBL" id="KAF2027104.1"/>
    </source>
</evidence>
<comment type="caution">
    <text evidence="2">The sequence shown here is derived from an EMBL/GenBank/DDBJ whole genome shotgun (WGS) entry which is preliminary data.</text>
</comment>
<sequence>MTVRKNQPEQEQIKKLQNAILAIEKEVVKVRAKAYLKVSPPEKFDRELTDLKTFLTSMKLYCKFNYDAIPYKQDKIVATGKHTKGKAAR</sequence>
<evidence type="ECO:0000313" key="3">
    <source>
        <dbReference type="Proteomes" id="UP000799777"/>
    </source>
</evidence>
<dbReference type="Proteomes" id="UP000799777">
    <property type="component" value="Unassembled WGS sequence"/>
</dbReference>